<feature type="compositionally biased region" description="Polar residues" evidence="1">
    <location>
        <begin position="1"/>
        <end position="14"/>
    </location>
</feature>
<evidence type="ECO:0000313" key="2">
    <source>
        <dbReference type="EMBL" id="RUS77747.1"/>
    </source>
</evidence>
<organism evidence="2 3">
    <name type="scientific">Elysia chlorotica</name>
    <name type="common">Eastern emerald elysia</name>
    <name type="synonym">Sea slug</name>
    <dbReference type="NCBI Taxonomy" id="188477"/>
    <lineage>
        <taxon>Eukaryota</taxon>
        <taxon>Metazoa</taxon>
        <taxon>Spiralia</taxon>
        <taxon>Lophotrochozoa</taxon>
        <taxon>Mollusca</taxon>
        <taxon>Gastropoda</taxon>
        <taxon>Heterobranchia</taxon>
        <taxon>Euthyneura</taxon>
        <taxon>Panpulmonata</taxon>
        <taxon>Sacoglossa</taxon>
        <taxon>Placobranchoidea</taxon>
        <taxon>Plakobranchidae</taxon>
        <taxon>Elysia</taxon>
    </lineage>
</organism>
<accession>A0A3S0ZHH5</accession>
<dbReference type="Proteomes" id="UP000271974">
    <property type="component" value="Unassembled WGS sequence"/>
</dbReference>
<feature type="non-terminal residue" evidence="2">
    <location>
        <position position="1"/>
    </location>
</feature>
<comment type="caution">
    <text evidence="2">The sequence shown here is derived from an EMBL/GenBank/DDBJ whole genome shotgun (WGS) entry which is preliminary data.</text>
</comment>
<keyword evidence="3" id="KW-1185">Reference proteome</keyword>
<evidence type="ECO:0000313" key="3">
    <source>
        <dbReference type="Proteomes" id="UP000271974"/>
    </source>
</evidence>
<feature type="region of interest" description="Disordered" evidence="1">
    <location>
        <begin position="1"/>
        <end position="103"/>
    </location>
</feature>
<dbReference type="AlphaFoldDB" id="A0A3S0ZHH5"/>
<feature type="compositionally biased region" description="Polar residues" evidence="1">
    <location>
        <begin position="21"/>
        <end position="40"/>
    </location>
</feature>
<reference evidence="2 3" key="1">
    <citation type="submission" date="2019-01" db="EMBL/GenBank/DDBJ databases">
        <title>A draft genome assembly of the solar-powered sea slug Elysia chlorotica.</title>
        <authorList>
            <person name="Cai H."/>
            <person name="Li Q."/>
            <person name="Fang X."/>
            <person name="Li J."/>
            <person name="Curtis N.E."/>
            <person name="Altenburger A."/>
            <person name="Shibata T."/>
            <person name="Feng M."/>
            <person name="Maeda T."/>
            <person name="Schwartz J.A."/>
            <person name="Shigenobu S."/>
            <person name="Lundholm N."/>
            <person name="Nishiyama T."/>
            <person name="Yang H."/>
            <person name="Hasebe M."/>
            <person name="Li S."/>
            <person name="Pierce S.K."/>
            <person name="Wang J."/>
        </authorList>
    </citation>
    <scope>NUCLEOTIDE SEQUENCE [LARGE SCALE GENOMIC DNA]</scope>
    <source>
        <strain evidence="2">EC2010</strain>
        <tissue evidence="2">Whole organism of an adult</tissue>
    </source>
</reference>
<gene>
    <name evidence="2" type="ORF">EGW08_014479</name>
</gene>
<name>A0A3S0ZHH5_ELYCH</name>
<proteinExistence type="predicted"/>
<feature type="compositionally biased region" description="Low complexity" evidence="1">
    <location>
        <begin position="92"/>
        <end position="102"/>
    </location>
</feature>
<dbReference type="EMBL" id="RQTK01000555">
    <property type="protein sequence ID" value="RUS77747.1"/>
    <property type="molecule type" value="Genomic_DNA"/>
</dbReference>
<protein>
    <submittedName>
        <fullName evidence="2">Uncharacterized protein</fullName>
    </submittedName>
</protein>
<evidence type="ECO:0000256" key="1">
    <source>
        <dbReference type="SAM" id="MobiDB-lite"/>
    </source>
</evidence>
<sequence length="246" mass="24861">LQVATNPSQTSQRSFVDKNKQGQGQFPSTPTLGQHFGSKQSQKDVKDEDMEVKDDSPAEKVCPPGGPEPEKNSSQTSHDGKSESLVSTPQISSAVKSSSSTSLTPIVGASSATLSATPIVKSSAAFSATSPAIVLTTCSGTVLTTSLVTSSAFPAKSSATSSAKSAAKPSASSLATSSAVLSNKISATLSAKSLATSSATSLTKLSTTSSATISSTSTVTTNIPANTTLIDVSDDDDDVIYISDQD</sequence>